<proteinExistence type="predicted"/>
<gene>
    <name evidence="9" type="ORF">QYE76_010521</name>
</gene>
<dbReference type="AlphaFoldDB" id="A0AAD8TX41"/>
<reference evidence="9" key="1">
    <citation type="submission" date="2023-07" db="EMBL/GenBank/DDBJ databases">
        <title>A chromosome-level genome assembly of Lolium multiflorum.</title>
        <authorList>
            <person name="Chen Y."/>
            <person name="Copetti D."/>
            <person name="Kolliker R."/>
            <person name="Studer B."/>
        </authorList>
    </citation>
    <scope>NUCLEOTIDE SEQUENCE</scope>
    <source>
        <strain evidence="9">02402/16</strain>
        <tissue evidence="9">Leaf</tissue>
    </source>
</reference>
<evidence type="ECO:0000313" key="10">
    <source>
        <dbReference type="Proteomes" id="UP001231189"/>
    </source>
</evidence>
<protein>
    <recommendedName>
        <fullName evidence="6">Transcription repressor</fullName>
    </recommendedName>
    <alternativeName>
        <fullName evidence="6">Ovate family protein</fullName>
    </alternativeName>
</protein>
<keyword evidence="10" id="KW-1185">Reference proteome</keyword>
<dbReference type="NCBIfam" id="TIGR01568">
    <property type="entry name" value="A_thal_3678"/>
    <property type="match status" value="1"/>
</dbReference>
<comment type="subcellular location">
    <subcellularLocation>
        <location evidence="1 6">Nucleus</location>
    </subcellularLocation>
</comment>
<keyword evidence="5 6" id="KW-0539">Nucleus</keyword>
<dbReference type="GO" id="GO:0045892">
    <property type="term" value="P:negative regulation of DNA-templated transcription"/>
    <property type="evidence" value="ECO:0007669"/>
    <property type="project" value="UniProtKB-UniRule"/>
</dbReference>
<keyword evidence="3 6" id="KW-0805">Transcription regulation</keyword>
<evidence type="ECO:0000256" key="5">
    <source>
        <dbReference type="ARBA" id="ARBA00023242"/>
    </source>
</evidence>
<feature type="region of interest" description="Disordered" evidence="7">
    <location>
        <begin position="165"/>
        <end position="190"/>
    </location>
</feature>
<feature type="region of interest" description="Disordered" evidence="7">
    <location>
        <begin position="79"/>
        <end position="141"/>
    </location>
</feature>
<sequence>MLSMNGRGGGGRRFKDRLAWLLRPANSLLRSSCSSSSSSNSISTFTAISTSSATTTATATAPVQPFSSALGLLQRPQLEESTKAHQKKRACSSSRHCHARRRQFKNAGDEVTRKLSTNPYGFTTTDDDDDEDTDGDTETFLSSRSLLSSDSSGFYYTSSNLLPKDWGGRDHHRQRPQQAKRRRRRRRKRAASCVESSSCGVRGQVRAGFRPVVMAEEELRKGLAVVRRSSDPYGDFRESMVEMIVERQVFGTSELEQLLHTYLSLNPARLHPVILQAFSDIWVVLRGC</sequence>
<organism evidence="9 10">
    <name type="scientific">Lolium multiflorum</name>
    <name type="common">Italian ryegrass</name>
    <name type="synonym">Lolium perenne subsp. multiflorum</name>
    <dbReference type="NCBI Taxonomy" id="4521"/>
    <lineage>
        <taxon>Eukaryota</taxon>
        <taxon>Viridiplantae</taxon>
        <taxon>Streptophyta</taxon>
        <taxon>Embryophyta</taxon>
        <taxon>Tracheophyta</taxon>
        <taxon>Spermatophyta</taxon>
        <taxon>Magnoliopsida</taxon>
        <taxon>Liliopsida</taxon>
        <taxon>Poales</taxon>
        <taxon>Poaceae</taxon>
        <taxon>BOP clade</taxon>
        <taxon>Pooideae</taxon>
        <taxon>Poodae</taxon>
        <taxon>Poeae</taxon>
        <taxon>Poeae Chloroplast Group 2 (Poeae type)</taxon>
        <taxon>Loliodinae</taxon>
        <taxon>Loliinae</taxon>
        <taxon>Lolium</taxon>
    </lineage>
</organism>
<evidence type="ECO:0000256" key="4">
    <source>
        <dbReference type="ARBA" id="ARBA00023163"/>
    </source>
</evidence>
<feature type="compositionally biased region" description="Basic residues" evidence="7">
    <location>
        <begin position="84"/>
        <end position="104"/>
    </location>
</feature>
<dbReference type="EMBL" id="JAUUTY010000001">
    <property type="protein sequence ID" value="KAK1693824.1"/>
    <property type="molecule type" value="Genomic_DNA"/>
</dbReference>
<evidence type="ECO:0000256" key="2">
    <source>
        <dbReference type="ARBA" id="ARBA00022491"/>
    </source>
</evidence>
<dbReference type="PANTHER" id="PTHR33057">
    <property type="entry name" value="TRANSCRIPTION REPRESSOR OFP7-RELATED"/>
    <property type="match status" value="1"/>
</dbReference>
<dbReference type="InterPro" id="IPR038933">
    <property type="entry name" value="Ovate"/>
</dbReference>
<keyword evidence="2 6" id="KW-0678">Repressor</keyword>
<dbReference type="InterPro" id="IPR006458">
    <property type="entry name" value="Ovate_C"/>
</dbReference>
<keyword evidence="4 6" id="KW-0804">Transcription</keyword>
<feature type="compositionally biased region" description="Acidic residues" evidence="7">
    <location>
        <begin position="125"/>
        <end position="137"/>
    </location>
</feature>
<dbReference type="Proteomes" id="UP001231189">
    <property type="component" value="Unassembled WGS sequence"/>
</dbReference>
<accession>A0AAD8TX41</accession>
<comment type="caution">
    <text evidence="9">The sequence shown here is derived from an EMBL/GenBank/DDBJ whole genome shotgun (WGS) entry which is preliminary data.</text>
</comment>
<feature type="domain" description="OVATE" evidence="8">
    <location>
        <begin position="225"/>
        <end position="284"/>
    </location>
</feature>
<dbReference type="Pfam" id="PF04844">
    <property type="entry name" value="Ovate"/>
    <property type="match status" value="1"/>
</dbReference>
<name>A0AAD8TX41_LOLMU</name>
<feature type="compositionally biased region" description="Basic residues" evidence="7">
    <location>
        <begin position="170"/>
        <end position="190"/>
    </location>
</feature>
<evidence type="ECO:0000259" key="8">
    <source>
        <dbReference type="PROSITE" id="PS51754"/>
    </source>
</evidence>
<evidence type="ECO:0000256" key="7">
    <source>
        <dbReference type="SAM" id="MobiDB-lite"/>
    </source>
</evidence>
<dbReference type="PANTHER" id="PTHR33057:SF17">
    <property type="entry name" value="TRANSCRIPTION REPRESSOR OFP8"/>
    <property type="match status" value="1"/>
</dbReference>
<evidence type="ECO:0000313" key="9">
    <source>
        <dbReference type="EMBL" id="KAK1693824.1"/>
    </source>
</evidence>
<evidence type="ECO:0000256" key="6">
    <source>
        <dbReference type="RuleBase" id="RU367028"/>
    </source>
</evidence>
<evidence type="ECO:0000256" key="1">
    <source>
        <dbReference type="ARBA" id="ARBA00004123"/>
    </source>
</evidence>
<dbReference type="GO" id="GO:0005634">
    <property type="term" value="C:nucleus"/>
    <property type="evidence" value="ECO:0007669"/>
    <property type="project" value="UniProtKB-SubCell"/>
</dbReference>
<evidence type="ECO:0000256" key="3">
    <source>
        <dbReference type="ARBA" id="ARBA00023015"/>
    </source>
</evidence>
<comment type="function">
    <text evidence="6">Transcriptional repressor that regulates multiple aspects of plant growth and development.</text>
</comment>
<dbReference type="PROSITE" id="PS51754">
    <property type="entry name" value="OVATE"/>
    <property type="match status" value="1"/>
</dbReference>